<proteinExistence type="predicted"/>
<evidence type="ECO:0000313" key="2">
    <source>
        <dbReference type="EMBL" id="MBU8545956.1"/>
    </source>
</evidence>
<dbReference type="RefSeq" id="WP_216877972.1">
    <property type="nucleotide sequence ID" value="NZ_JAERQM010000006.1"/>
</dbReference>
<accession>A0ABS6HB68</accession>
<dbReference type="InterPro" id="IPR025240">
    <property type="entry name" value="DUF4189"/>
</dbReference>
<organism evidence="2 3">
    <name type="scientific">Falsiroseomonas oleicola</name>
    <dbReference type="NCBI Taxonomy" id="2801474"/>
    <lineage>
        <taxon>Bacteria</taxon>
        <taxon>Pseudomonadati</taxon>
        <taxon>Pseudomonadota</taxon>
        <taxon>Alphaproteobacteria</taxon>
        <taxon>Acetobacterales</taxon>
        <taxon>Roseomonadaceae</taxon>
        <taxon>Falsiroseomonas</taxon>
    </lineage>
</organism>
<dbReference type="Pfam" id="PF13827">
    <property type="entry name" value="DUF4189"/>
    <property type="match status" value="1"/>
</dbReference>
<name>A0ABS6HB68_9PROT</name>
<gene>
    <name evidence="2" type="ORF">JJQ90_19700</name>
</gene>
<sequence length="292" mass="30189">MRLAVLALSGLLGLWTALWVGPALAQTGNPAHDALLARSATAQRDALRSLLRTNGVACAEVSNLFAAGMGRDRTAYWDLQCRDAGPWRLALPAQRWGTPRLFPCGLRSGPAAGACFQPLGSGAPPAQRLAVPAAPAAIPQSCRQACQAQPRALANACLQRCAQGGNIQAAAPALGGSASAVRGRFGFIYTAEPPSTAFGFTSGQSDRLAASMQAIRACEAVVGRNQCRITREFPNACGALAQAVSGNPAQLRRTASGAGQTREQAEAQALQECRIAERPGSGIVCRIAVSGC</sequence>
<dbReference type="Proteomes" id="UP000689967">
    <property type="component" value="Unassembled WGS sequence"/>
</dbReference>
<reference evidence="2 3" key="1">
    <citation type="submission" date="2021-01" db="EMBL/GenBank/DDBJ databases">
        <title>Roseomonas sp. nov, a bacterium isolated from an oil production mixture in Yumen Oilfield.</title>
        <authorList>
            <person name="Wu D."/>
        </authorList>
    </citation>
    <scope>NUCLEOTIDE SEQUENCE [LARGE SCALE GENOMIC DNA]</scope>
    <source>
        <strain evidence="2 3">ROY-5-3</strain>
    </source>
</reference>
<feature type="domain" description="DUF4189" evidence="1">
    <location>
        <begin position="194"/>
        <end position="292"/>
    </location>
</feature>
<evidence type="ECO:0000259" key="1">
    <source>
        <dbReference type="Pfam" id="PF13827"/>
    </source>
</evidence>
<evidence type="ECO:0000313" key="3">
    <source>
        <dbReference type="Proteomes" id="UP000689967"/>
    </source>
</evidence>
<keyword evidence="3" id="KW-1185">Reference proteome</keyword>
<protein>
    <submittedName>
        <fullName evidence="2">DUF4189 domain-containing protein</fullName>
    </submittedName>
</protein>
<dbReference type="EMBL" id="JAERQM010000006">
    <property type="protein sequence ID" value="MBU8545956.1"/>
    <property type="molecule type" value="Genomic_DNA"/>
</dbReference>
<comment type="caution">
    <text evidence="2">The sequence shown here is derived from an EMBL/GenBank/DDBJ whole genome shotgun (WGS) entry which is preliminary data.</text>
</comment>